<feature type="compositionally biased region" description="Basic and acidic residues" evidence="1">
    <location>
        <begin position="338"/>
        <end position="347"/>
    </location>
</feature>
<dbReference type="Proteomes" id="UP000230709">
    <property type="component" value="Chromosome"/>
</dbReference>
<evidence type="ECO:0000256" key="1">
    <source>
        <dbReference type="SAM" id="MobiDB-lite"/>
    </source>
</evidence>
<proteinExistence type="predicted"/>
<dbReference type="NCBIfam" id="TIGR02570">
    <property type="entry name" value="cas7_GSU0053"/>
    <property type="match status" value="1"/>
</dbReference>
<name>A0A2D2CXN0_METT3</name>
<dbReference type="STRING" id="595536.GCA_000178815_03996"/>
<evidence type="ECO:0000313" key="2">
    <source>
        <dbReference type="EMBL" id="ATQ67464.1"/>
    </source>
</evidence>
<organism evidence="2 3">
    <name type="scientific">Methylosinus trichosporium (strain ATCC 35070 / NCIMB 11131 / UNIQEM 75 / OB3b)</name>
    <dbReference type="NCBI Taxonomy" id="595536"/>
    <lineage>
        <taxon>Bacteria</taxon>
        <taxon>Pseudomonadati</taxon>
        <taxon>Pseudomonadota</taxon>
        <taxon>Alphaproteobacteria</taxon>
        <taxon>Hyphomicrobiales</taxon>
        <taxon>Methylocystaceae</taxon>
        <taxon>Methylosinus</taxon>
    </lineage>
</organism>
<gene>
    <name evidence="2" type="primary">cas7u</name>
    <name evidence="2" type="ORF">CQW49_05810</name>
</gene>
<protein>
    <submittedName>
        <fullName evidence="2">Type I-U CRISPR-associated protein Cas7</fullName>
    </submittedName>
</protein>
<dbReference type="EMBL" id="CP023737">
    <property type="protein sequence ID" value="ATQ67464.1"/>
    <property type="molecule type" value="Genomic_DNA"/>
</dbReference>
<dbReference type="RefSeq" id="WP_003608660.1">
    <property type="nucleotide sequence ID" value="NZ_ADVE02000001.1"/>
</dbReference>
<dbReference type="KEGG" id="mtw:CQW49_05810"/>
<dbReference type="InterPro" id="IPR013403">
    <property type="entry name" value="CRISPR-assoc_prot_Csb1/Cas7u"/>
</dbReference>
<evidence type="ECO:0000313" key="3">
    <source>
        <dbReference type="Proteomes" id="UP000230709"/>
    </source>
</evidence>
<feature type="region of interest" description="Disordered" evidence="1">
    <location>
        <begin position="338"/>
        <end position="362"/>
    </location>
</feature>
<sequence>MTVLDSRILDSWANDPKGPVALHLEQKLLPVEGADAPIFPPTYAEIGYNIDTLGDGTKVAAIDSVGAQANRIEPIFKQPDYVHLVPQIDIAYGNEKSISILEAGHRLGDAIVRCIGAADGFDLRKSAHDAFELFHDANDSSAIARLSPTSLVFGVWDSRDTQAKLPRIVQSTIRAFDVDVLRRSAQYNPAVDYSTLDVFGEEEKAKQEGDPKSPLAKRGFVHVPAGQAPGGVIARGPIRRDVTVNLVALRRLQGENGEALRRYILGLSLVAATAPLDLFLRQGCLLVPDIDAPARWRRIDRNGARVEIDLAGDAALAYASDAAKAFGVASPRIVSFDKGRAKEDAKKADKKAKKAEKETETA</sequence>
<accession>A0A2D2CXN0</accession>
<reference evidence="3" key="1">
    <citation type="submission" date="2017-10" db="EMBL/GenBank/DDBJ databases">
        <title>Completed PacBio SMRT sequence of Methylosinus trichosporium OB3b reveals presence of a third large plasmid.</title>
        <authorList>
            <person name="Charles T.C."/>
            <person name="Lynch M.D.J."/>
            <person name="Heil J.R."/>
            <person name="Cheng J."/>
        </authorList>
    </citation>
    <scope>NUCLEOTIDE SEQUENCE [LARGE SCALE GENOMIC DNA]</scope>
    <source>
        <strain evidence="3">OB3b</strain>
    </source>
</reference>
<keyword evidence="3" id="KW-1185">Reference proteome</keyword>
<dbReference type="AlphaFoldDB" id="A0A2D2CXN0"/>
<dbReference type="Pfam" id="PF09617">
    <property type="entry name" value="Cas_GSU0053"/>
    <property type="match status" value="1"/>
</dbReference>